<dbReference type="AlphaFoldDB" id="A0A7X0JF94"/>
<protein>
    <submittedName>
        <fullName evidence="2">Uncharacterized protein</fullName>
    </submittedName>
</protein>
<reference evidence="2 3" key="1">
    <citation type="submission" date="2020-08" db="EMBL/GenBank/DDBJ databases">
        <title>The Agave Microbiome: Exploring the role of microbial communities in plant adaptations to desert environments.</title>
        <authorList>
            <person name="Partida-Martinez L.P."/>
        </authorList>
    </citation>
    <scope>NUCLEOTIDE SEQUENCE [LARGE SCALE GENOMIC DNA]</scope>
    <source>
        <strain evidence="2 3">AS3.13</strain>
    </source>
</reference>
<dbReference type="EMBL" id="JACHBT010000026">
    <property type="protein sequence ID" value="MBB6506556.1"/>
    <property type="molecule type" value="Genomic_DNA"/>
</dbReference>
<reference evidence="2 3" key="2">
    <citation type="submission" date="2020-08" db="EMBL/GenBank/DDBJ databases">
        <authorList>
            <person name="Partida-Martinez L."/>
            <person name="Huntemann M."/>
            <person name="Clum A."/>
            <person name="Wang J."/>
            <person name="Palaniappan K."/>
            <person name="Ritter S."/>
            <person name="Chen I.-M."/>
            <person name="Stamatis D."/>
            <person name="Reddy T."/>
            <person name="O'Malley R."/>
            <person name="Daum C."/>
            <person name="Shapiro N."/>
            <person name="Ivanova N."/>
            <person name="Kyrpides N."/>
            <person name="Woyke T."/>
        </authorList>
    </citation>
    <scope>NUCLEOTIDE SEQUENCE [LARGE SCALE GENOMIC DNA]</scope>
    <source>
        <strain evidence="2 3">AS3.13</strain>
    </source>
</reference>
<gene>
    <name evidence="2" type="ORF">F4693_003560</name>
</gene>
<keyword evidence="1" id="KW-0472">Membrane</keyword>
<dbReference type="RefSeq" id="WP_311770383.1">
    <property type="nucleotide sequence ID" value="NZ_JACHBT010000026.1"/>
</dbReference>
<sequence>MTSYIDAMRQFFARISPVRATRDLRYFLKTRERYEWSFFALSIVVTGVVIWAFFYDSYAEKEYRPNIVYFQQWKLDRTDAQIVAQQKIDKPIRDAEVAAQKAREEKLRAGFKRLDDKLNDMGL</sequence>
<keyword evidence="1" id="KW-0812">Transmembrane</keyword>
<keyword evidence="1" id="KW-1133">Transmembrane helix</keyword>
<feature type="transmembrane region" description="Helical" evidence="1">
    <location>
        <begin position="36"/>
        <end position="55"/>
    </location>
</feature>
<dbReference type="Proteomes" id="UP000522313">
    <property type="component" value="Unassembled WGS sequence"/>
</dbReference>
<accession>A0A7X0JF94</accession>
<comment type="caution">
    <text evidence="2">The sequence shown here is derived from an EMBL/GenBank/DDBJ whole genome shotgun (WGS) entry which is preliminary data.</text>
</comment>
<proteinExistence type="predicted"/>
<organism evidence="2 3">
    <name type="scientific">Sphingomonas endophytica</name>
    <dbReference type="NCBI Taxonomy" id="869719"/>
    <lineage>
        <taxon>Bacteria</taxon>
        <taxon>Pseudomonadati</taxon>
        <taxon>Pseudomonadota</taxon>
        <taxon>Alphaproteobacteria</taxon>
        <taxon>Sphingomonadales</taxon>
        <taxon>Sphingomonadaceae</taxon>
        <taxon>Sphingomonas</taxon>
    </lineage>
</organism>
<evidence type="ECO:0000256" key="1">
    <source>
        <dbReference type="SAM" id="Phobius"/>
    </source>
</evidence>
<evidence type="ECO:0000313" key="3">
    <source>
        <dbReference type="Proteomes" id="UP000522313"/>
    </source>
</evidence>
<evidence type="ECO:0000313" key="2">
    <source>
        <dbReference type="EMBL" id="MBB6506556.1"/>
    </source>
</evidence>
<name>A0A7X0JF94_9SPHN</name>